<name>A0A210QNX0_MIZYE</name>
<evidence type="ECO:0000256" key="3">
    <source>
        <dbReference type="ARBA" id="ARBA00019043"/>
    </source>
</evidence>
<dbReference type="CDD" id="cd05911">
    <property type="entry name" value="Firefly_Luc_like"/>
    <property type="match status" value="1"/>
</dbReference>
<keyword evidence="5" id="KW-0067">ATP-binding</keyword>
<evidence type="ECO:0000313" key="11">
    <source>
        <dbReference type="EMBL" id="OWF50398.1"/>
    </source>
</evidence>
<dbReference type="InterPro" id="IPR025110">
    <property type="entry name" value="AMP-bd_C"/>
</dbReference>
<evidence type="ECO:0000256" key="4">
    <source>
        <dbReference type="ARBA" id="ARBA00022741"/>
    </source>
</evidence>
<dbReference type="OrthoDB" id="10253869at2759"/>
<dbReference type="InterPro" id="IPR000873">
    <property type="entry name" value="AMP-dep_synth/lig_dom"/>
</dbReference>
<feature type="domain" description="AMP-binding enzyme C-terminal" evidence="10">
    <location>
        <begin position="498"/>
        <end position="574"/>
    </location>
</feature>
<evidence type="ECO:0000256" key="1">
    <source>
        <dbReference type="ARBA" id="ARBA00006432"/>
    </source>
</evidence>
<evidence type="ECO:0000259" key="9">
    <source>
        <dbReference type="Pfam" id="PF00501"/>
    </source>
</evidence>
<sequence>MSGPTRRLGKTVLASKGVFTTISGNISKHYGQKNYRTWSTTENPDYRRSNGRQFSTSLNLRVIYTSPIPDIEIKTQTLPEYLLPKFEAFGNRRAIVDNETGKTYTYLEMRDAVIKLGSALHRLGYRKGDVLCMCSTNNTEYALLILACVTSGIILTTTNPSYTSAELSRHLHHSGTVGVVVIETLLPLVKETIAGDRDLQNEIKNVIVVGQAYGYRSFSSLLDDDGSLYNENLDIDPHNDVALLPYSSGTSGLPKGVMLTHMNVVSNLQQFRLLSKSVADDTSLCILPLFHCYGMIPILMGVVQEGGVLVTMPRFEPEPFLAAIEQHRVTILQMVPPIALFLAKHPMVEKYDLTSIRTPFCSAAPLASSLYNEYLNRFKSTLVQGYGMTELSPVATLDTMESSHEGTVGFLVPNTNAKIVCEETGAELGPGKIGEVCIRGPQVMKGYHKNAEATNETIRDGWLHTGDIGYVNDDGCFVITDRLKELIKYKGFQVAPAELEDLLLTHPGIMDAGVIGVPDEDSGEVPRAYVVPKPNQPLTQEDVVTFVEDNVSGYKRLRGGVEIIDEIPKSPSGKILRRILRESYAKKD</sequence>
<keyword evidence="6" id="KW-0455">Luminescence</keyword>
<keyword evidence="11" id="KW-0436">Ligase</keyword>
<evidence type="ECO:0000313" key="12">
    <source>
        <dbReference type="Proteomes" id="UP000242188"/>
    </source>
</evidence>
<dbReference type="PANTHER" id="PTHR24096:SF422">
    <property type="entry name" value="BCDNA.GH02901"/>
    <property type="match status" value="1"/>
</dbReference>
<keyword evidence="4" id="KW-0547">Nucleotide-binding</keyword>
<evidence type="ECO:0000256" key="7">
    <source>
        <dbReference type="ARBA" id="ARBA00023262"/>
    </source>
</evidence>
<protein>
    <recommendedName>
        <fullName evidence="3">Luciferin 4-monooxygenase</fullName>
        <ecNumber evidence="2">1.13.12.7</ecNumber>
    </recommendedName>
</protein>
<dbReference type="FunFam" id="3.40.50.12780:FF:000003">
    <property type="entry name" value="Long-chain-fatty-acid--CoA ligase FadD"/>
    <property type="match status" value="1"/>
</dbReference>
<evidence type="ECO:0000256" key="2">
    <source>
        <dbReference type="ARBA" id="ARBA00012532"/>
    </source>
</evidence>
<comment type="similarity">
    <text evidence="1">Belongs to the ATP-dependent AMP-binding enzyme family.</text>
</comment>
<dbReference type="Pfam" id="PF00501">
    <property type="entry name" value="AMP-binding"/>
    <property type="match status" value="1"/>
</dbReference>
<keyword evidence="7" id="KW-0599">Photoprotein</keyword>
<dbReference type="GO" id="GO:0005524">
    <property type="term" value="F:ATP binding"/>
    <property type="evidence" value="ECO:0007669"/>
    <property type="project" value="UniProtKB-KW"/>
</dbReference>
<dbReference type="Gene3D" id="3.40.50.12780">
    <property type="entry name" value="N-terminal domain of ligase-like"/>
    <property type="match status" value="1"/>
</dbReference>
<reference evidence="11 12" key="1">
    <citation type="journal article" date="2017" name="Nat. Ecol. Evol.">
        <title>Scallop genome provides insights into evolution of bilaterian karyotype and development.</title>
        <authorList>
            <person name="Wang S."/>
            <person name="Zhang J."/>
            <person name="Jiao W."/>
            <person name="Li J."/>
            <person name="Xun X."/>
            <person name="Sun Y."/>
            <person name="Guo X."/>
            <person name="Huan P."/>
            <person name="Dong B."/>
            <person name="Zhang L."/>
            <person name="Hu X."/>
            <person name="Sun X."/>
            <person name="Wang J."/>
            <person name="Zhao C."/>
            <person name="Wang Y."/>
            <person name="Wang D."/>
            <person name="Huang X."/>
            <person name="Wang R."/>
            <person name="Lv J."/>
            <person name="Li Y."/>
            <person name="Zhang Z."/>
            <person name="Liu B."/>
            <person name="Lu W."/>
            <person name="Hui Y."/>
            <person name="Liang J."/>
            <person name="Zhou Z."/>
            <person name="Hou R."/>
            <person name="Li X."/>
            <person name="Liu Y."/>
            <person name="Li H."/>
            <person name="Ning X."/>
            <person name="Lin Y."/>
            <person name="Zhao L."/>
            <person name="Xing Q."/>
            <person name="Dou J."/>
            <person name="Li Y."/>
            <person name="Mao J."/>
            <person name="Guo H."/>
            <person name="Dou H."/>
            <person name="Li T."/>
            <person name="Mu C."/>
            <person name="Jiang W."/>
            <person name="Fu Q."/>
            <person name="Fu X."/>
            <person name="Miao Y."/>
            <person name="Liu J."/>
            <person name="Yu Q."/>
            <person name="Li R."/>
            <person name="Liao H."/>
            <person name="Li X."/>
            <person name="Kong Y."/>
            <person name="Jiang Z."/>
            <person name="Chourrout D."/>
            <person name="Li R."/>
            <person name="Bao Z."/>
        </authorList>
    </citation>
    <scope>NUCLEOTIDE SEQUENCE [LARGE SCALE GENOMIC DNA]</scope>
    <source>
        <strain evidence="11 12">PY_sf001</strain>
    </source>
</reference>
<feature type="domain" description="AMP-dependent synthetase/ligase" evidence="9">
    <location>
        <begin position="88"/>
        <end position="448"/>
    </location>
</feature>
<comment type="caution">
    <text evidence="11">The sequence shown here is derived from an EMBL/GenBank/DDBJ whole genome shotgun (WGS) entry which is preliminary data.</text>
</comment>
<dbReference type="PANTHER" id="PTHR24096">
    <property type="entry name" value="LONG-CHAIN-FATTY-ACID--COA LIGASE"/>
    <property type="match status" value="1"/>
</dbReference>
<proteinExistence type="inferred from homology"/>
<dbReference type="GO" id="GO:0008218">
    <property type="term" value="P:bioluminescence"/>
    <property type="evidence" value="ECO:0007669"/>
    <property type="project" value="UniProtKB-KW"/>
</dbReference>
<dbReference type="InterPro" id="IPR042099">
    <property type="entry name" value="ANL_N_sf"/>
</dbReference>
<dbReference type="EMBL" id="NEDP02002617">
    <property type="protein sequence ID" value="OWF50398.1"/>
    <property type="molecule type" value="Genomic_DNA"/>
</dbReference>
<evidence type="ECO:0000256" key="5">
    <source>
        <dbReference type="ARBA" id="ARBA00022840"/>
    </source>
</evidence>
<dbReference type="GO" id="GO:0016405">
    <property type="term" value="F:CoA-ligase activity"/>
    <property type="evidence" value="ECO:0007669"/>
    <property type="project" value="TreeGrafter"/>
</dbReference>
<dbReference type="Proteomes" id="UP000242188">
    <property type="component" value="Unassembled WGS sequence"/>
</dbReference>
<organism evidence="11 12">
    <name type="scientific">Mizuhopecten yessoensis</name>
    <name type="common">Japanese scallop</name>
    <name type="synonym">Patinopecten yessoensis</name>
    <dbReference type="NCBI Taxonomy" id="6573"/>
    <lineage>
        <taxon>Eukaryota</taxon>
        <taxon>Metazoa</taxon>
        <taxon>Spiralia</taxon>
        <taxon>Lophotrochozoa</taxon>
        <taxon>Mollusca</taxon>
        <taxon>Bivalvia</taxon>
        <taxon>Autobranchia</taxon>
        <taxon>Pteriomorphia</taxon>
        <taxon>Pectinida</taxon>
        <taxon>Pectinoidea</taxon>
        <taxon>Pectinidae</taxon>
        <taxon>Mizuhopecten</taxon>
    </lineage>
</organism>
<dbReference type="Pfam" id="PF13193">
    <property type="entry name" value="AMP-binding_C"/>
    <property type="match status" value="1"/>
</dbReference>
<dbReference type="STRING" id="6573.A0A210QNX0"/>
<dbReference type="Gene3D" id="3.30.300.30">
    <property type="match status" value="1"/>
</dbReference>
<keyword evidence="12" id="KW-1185">Reference proteome</keyword>
<dbReference type="InterPro" id="IPR045851">
    <property type="entry name" value="AMP-bd_C_sf"/>
</dbReference>
<dbReference type="InterPro" id="IPR020845">
    <property type="entry name" value="AMP-binding_CS"/>
</dbReference>
<dbReference type="PROSITE" id="PS00455">
    <property type="entry name" value="AMP_BINDING"/>
    <property type="match status" value="1"/>
</dbReference>
<evidence type="ECO:0000256" key="8">
    <source>
        <dbReference type="ARBA" id="ARBA00048497"/>
    </source>
</evidence>
<evidence type="ECO:0000259" key="10">
    <source>
        <dbReference type="Pfam" id="PF13193"/>
    </source>
</evidence>
<evidence type="ECO:0000256" key="6">
    <source>
        <dbReference type="ARBA" id="ARBA00023223"/>
    </source>
</evidence>
<dbReference type="SUPFAM" id="SSF56801">
    <property type="entry name" value="Acetyl-CoA synthetase-like"/>
    <property type="match status" value="1"/>
</dbReference>
<dbReference type="FunFam" id="3.30.300.30:FF:000007">
    <property type="entry name" value="4-coumarate--CoA ligase 2"/>
    <property type="match status" value="1"/>
</dbReference>
<gene>
    <name evidence="11" type="ORF">KP79_PYT09449</name>
</gene>
<accession>A0A210QNX0</accession>
<comment type="catalytic activity">
    <reaction evidence="8">
        <text>firefly D-luciferin + ATP + O2 = firefly oxyluciferin + hnu + AMP + CO2 + diphosphate</text>
        <dbReference type="Rhea" id="RHEA:10732"/>
        <dbReference type="ChEBI" id="CHEBI:15379"/>
        <dbReference type="ChEBI" id="CHEBI:16526"/>
        <dbReference type="ChEBI" id="CHEBI:16792"/>
        <dbReference type="ChEBI" id="CHEBI:30212"/>
        <dbReference type="ChEBI" id="CHEBI:30616"/>
        <dbReference type="ChEBI" id="CHEBI:33019"/>
        <dbReference type="ChEBI" id="CHEBI:58038"/>
        <dbReference type="ChEBI" id="CHEBI:456215"/>
        <dbReference type="EC" id="1.13.12.7"/>
    </reaction>
</comment>
<dbReference type="AlphaFoldDB" id="A0A210QNX0"/>
<dbReference type="EC" id="1.13.12.7" evidence="2"/>